<dbReference type="InterPro" id="IPR046797">
    <property type="entry name" value="PDDEXK_12"/>
</dbReference>
<feature type="compositionally biased region" description="Acidic residues" evidence="1">
    <location>
        <begin position="101"/>
        <end position="110"/>
    </location>
</feature>
<feature type="region of interest" description="Disordered" evidence="1">
    <location>
        <begin position="67"/>
        <end position="165"/>
    </location>
</feature>
<feature type="compositionally biased region" description="Polar residues" evidence="1">
    <location>
        <begin position="200"/>
        <end position="216"/>
    </location>
</feature>
<proteinExistence type="predicted"/>
<feature type="region of interest" description="Disordered" evidence="1">
    <location>
        <begin position="618"/>
        <end position="653"/>
    </location>
</feature>
<dbReference type="Proteomes" id="UP001583172">
    <property type="component" value="Unassembled WGS sequence"/>
</dbReference>
<organism evidence="3 4">
    <name type="scientific">Humicola insolens</name>
    <name type="common">Soft-rot fungus</name>
    <dbReference type="NCBI Taxonomy" id="85995"/>
    <lineage>
        <taxon>Eukaryota</taxon>
        <taxon>Fungi</taxon>
        <taxon>Dikarya</taxon>
        <taxon>Ascomycota</taxon>
        <taxon>Pezizomycotina</taxon>
        <taxon>Sordariomycetes</taxon>
        <taxon>Sordariomycetidae</taxon>
        <taxon>Sordariales</taxon>
        <taxon>Chaetomiaceae</taxon>
        <taxon>Mycothermus</taxon>
    </lineage>
</organism>
<evidence type="ECO:0000259" key="2">
    <source>
        <dbReference type="Pfam" id="PF20516"/>
    </source>
</evidence>
<feature type="compositionally biased region" description="Basic residues" evidence="1">
    <location>
        <begin position="618"/>
        <end position="629"/>
    </location>
</feature>
<comment type="caution">
    <text evidence="3">The sequence shown here is derived from an EMBL/GenBank/DDBJ whole genome shotgun (WGS) entry which is preliminary data.</text>
</comment>
<name>A0ABR3V901_HUMIN</name>
<feature type="region of interest" description="Disordered" evidence="1">
    <location>
        <begin position="184"/>
        <end position="216"/>
    </location>
</feature>
<accession>A0ABR3V901</accession>
<dbReference type="Pfam" id="PF20516">
    <property type="entry name" value="PDDEXK_12"/>
    <property type="match status" value="2"/>
</dbReference>
<feature type="compositionally biased region" description="Low complexity" evidence="1">
    <location>
        <begin position="187"/>
        <end position="199"/>
    </location>
</feature>
<feature type="domain" description="PD-(D/E)XK nuclease-like" evidence="2">
    <location>
        <begin position="288"/>
        <end position="515"/>
    </location>
</feature>
<feature type="domain" description="PD-(D/E)XK nuclease-like" evidence="2">
    <location>
        <begin position="540"/>
        <end position="670"/>
    </location>
</feature>
<evidence type="ECO:0000313" key="4">
    <source>
        <dbReference type="Proteomes" id="UP001583172"/>
    </source>
</evidence>
<dbReference type="EMBL" id="JAZGSY010000227">
    <property type="protein sequence ID" value="KAL1838257.1"/>
    <property type="molecule type" value="Genomic_DNA"/>
</dbReference>
<evidence type="ECO:0000256" key="1">
    <source>
        <dbReference type="SAM" id="MobiDB-lite"/>
    </source>
</evidence>
<gene>
    <name evidence="3" type="ORF">VTJ49DRAFT_2866</name>
</gene>
<reference evidence="3 4" key="1">
    <citation type="journal article" date="2024" name="Commun. Biol.">
        <title>Comparative genomic analysis of thermophilic fungi reveals convergent evolutionary adaptations and gene losses.</title>
        <authorList>
            <person name="Steindorff A.S."/>
            <person name="Aguilar-Pontes M.V."/>
            <person name="Robinson A.J."/>
            <person name="Andreopoulos B."/>
            <person name="LaButti K."/>
            <person name="Kuo A."/>
            <person name="Mondo S."/>
            <person name="Riley R."/>
            <person name="Otillar R."/>
            <person name="Haridas S."/>
            <person name="Lipzen A."/>
            <person name="Grimwood J."/>
            <person name="Schmutz J."/>
            <person name="Clum A."/>
            <person name="Reid I.D."/>
            <person name="Moisan M.C."/>
            <person name="Butler G."/>
            <person name="Nguyen T.T.M."/>
            <person name="Dewar K."/>
            <person name="Conant G."/>
            <person name="Drula E."/>
            <person name="Henrissat B."/>
            <person name="Hansel C."/>
            <person name="Singer S."/>
            <person name="Hutchinson M.I."/>
            <person name="de Vries R.P."/>
            <person name="Natvig D.O."/>
            <person name="Powell A.J."/>
            <person name="Tsang A."/>
            <person name="Grigoriev I.V."/>
        </authorList>
    </citation>
    <scope>NUCLEOTIDE SEQUENCE [LARGE SCALE GENOMIC DNA]</scope>
    <source>
        <strain evidence="3 4">CBS 620.91</strain>
    </source>
</reference>
<sequence length="671" mass="73330">MHRAVRYMMGISFQSEPASRPNSDAGDDLQNLPGNSIPLVLSWLDTLEPQAFSHKAPDYCNTKREAPLLHAPGHCPTTMMPSSRGSSPRKRQRNVASSADSDGEPGDMDVSDPAQVTPRPLRHPRSSSSSGGGRTFSSTEPTEDPFTSTTMTTMGPAGAGYHPFTNPPGLISSSLVAQSRVVAVPLRSSSSRTSTTTTSYASGNSRRSRSPTKNPVQTVADLRYLEKPVKYLPLAGVSLPAGVRALSLVIRNICGASEGIFPLSIKDEVLSETGLRAIETMFAPGLSREAAQSLLEQAHHIMQASTESRYWRRSEAAWNLLVHWPMLKLALADVKNVMPELITAAQILPSFLPRFLSFGNHSPGVSVSQGKMVDFAILLAPPPSSALYSSLDRLSMMLPPGERSLNQTDYGPLELYPAPVAIETKGSGGDMDQAKVQLGVWVAAWFKRMNELVPPSRRVHGNRHLAVPLLAVHGDNWSLYYACETDDSICIYEQQRIGATDDLVEIFKLLAVLREGATRGIYASMPLDPDDDNANTAPSGNSAHRGEDARTLNPTDCGPRRFFPAPVAIRIDTNNNNNNNDAARGGASVHVQQQNEAEACLGVWTAAWFKKMDELRHHRPRPRSGHRGRNINDNYDDDDDDDDDDNNNNNGCQLAVPLMSVRGEDWKLYYD</sequence>
<evidence type="ECO:0000313" key="3">
    <source>
        <dbReference type="EMBL" id="KAL1838257.1"/>
    </source>
</evidence>
<keyword evidence="4" id="KW-1185">Reference proteome</keyword>
<protein>
    <recommendedName>
        <fullName evidence="2">PD-(D/E)XK nuclease-like domain-containing protein</fullName>
    </recommendedName>
</protein>
<feature type="region of interest" description="Disordered" evidence="1">
    <location>
        <begin position="524"/>
        <end position="560"/>
    </location>
</feature>
<feature type="compositionally biased region" description="Acidic residues" evidence="1">
    <location>
        <begin position="634"/>
        <end position="646"/>
    </location>
</feature>